<evidence type="ECO:0000313" key="6">
    <source>
        <dbReference type="Proteomes" id="UP000183952"/>
    </source>
</evidence>
<evidence type="ECO:0000256" key="2">
    <source>
        <dbReference type="ARBA" id="ARBA00022840"/>
    </source>
</evidence>
<dbReference type="STRING" id="1121331.SAMN02745248_02541"/>
<dbReference type="AlphaFoldDB" id="A0A1M6SGG9"/>
<dbReference type="OrthoDB" id="1955101at2"/>
<keyword evidence="1 3" id="KW-0547">Nucleotide-binding</keyword>
<dbReference type="EMBL" id="FRAD01000028">
    <property type="protein sequence ID" value="SHK43832.1"/>
    <property type="molecule type" value="Genomic_DNA"/>
</dbReference>
<proteinExistence type="predicted"/>
<sequence length="87" mass="9847">MKIVKRSGKIVDFSMDKIKTSIETSACDINFSLTSSDINILMDDLSSLLINLRSEDGLTSSFEVRGLIYEVMMKHGFKDVCRSYMNL</sequence>
<accession>A0A1M6SGG9</accession>
<evidence type="ECO:0000259" key="4">
    <source>
        <dbReference type="PROSITE" id="PS51161"/>
    </source>
</evidence>
<evidence type="ECO:0000313" key="5">
    <source>
        <dbReference type="EMBL" id="SHK43832.1"/>
    </source>
</evidence>
<dbReference type="GO" id="GO:0005524">
    <property type="term" value="F:ATP binding"/>
    <property type="evidence" value="ECO:0007669"/>
    <property type="project" value="UniProtKB-UniRule"/>
</dbReference>
<dbReference type="PROSITE" id="PS51161">
    <property type="entry name" value="ATP_CONE"/>
    <property type="match status" value="1"/>
</dbReference>
<dbReference type="Proteomes" id="UP000183952">
    <property type="component" value="Unassembled WGS sequence"/>
</dbReference>
<protein>
    <submittedName>
        <fullName evidence="5">ATP cone domain-containing protein</fullName>
    </submittedName>
</protein>
<dbReference type="RefSeq" id="WP_072904435.1">
    <property type="nucleotide sequence ID" value="NZ_FRAD01000028.1"/>
</dbReference>
<evidence type="ECO:0000256" key="3">
    <source>
        <dbReference type="PROSITE-ProRule" id="PRU00492"/>
    </source>
</evidence>
<name>A0A1M6SGG9_9CLOT</name>
<keyword evidence="2 3" id="KW-0067">ATP-binding</keyword>
<dbReference type="InterPro" id="IPR005144">
    <property type="entry name" value="ATP-cone_dom"/>
</dbReference>
<organism evidence="5 6">
    <name type="scientific">Hathewaya proteolytica DSM 3090</name>
    <dbReference type="NCBI Taxonomy" id="1121331"/>
    <lineage>
        <taxon>Bacteria</taxon>
        <taxon>Bacillati</taxon>
        <taxon>Bacillota</taxon>
        <taxon>Clostridia</taxon>
        <taxon>Eubacteriales</taxon>
        <taxon>Clostridiaceae</taxon>
        <taxon>Hathewaya</taxon>
    </lineage>
</organism>
<reference evidence="5 6" key="1">
    <citation type="submission" date="2016-11" db="EMBL/GenBank/DDBJ databases">
        <authorList>
            <person name="Jaros S."/>
            <person name="Januszkiewicz K."/>
            <person name="Wedrychowicz H."/>
        </authorList>
    </citation>
    <scope>NUCLEOTIDE SEQUENCE [LARGE SCALE GENOMIC DNA]</scope>
    <source>
        <strain evidence="5 6">DSM 3090</strain>
    </source>
</reference>
<dbReference type="Pfam" id="PF03477">
    <property type="entry name" value="ATP-cone"/>
    <property type="match status" value="1"/>
</dbReference>
<feature type="domain" description="ATP-cone" evidence="4">
    <location>
        <begin position="1"/>
        <end position="87"/>
    </location>
</feature>
<evidence type="ECO:0000256" key="1">
    <source>
        <dbReference type="ARBA" id="ARBA00022741"/>
    </source>
</evidence>
<gene>
    <name evidence="5" type="ORF">SAMN02745248_02541</name>
</gene>
<keyword evidence="6" id="KW-1185">Reference proteome</keyword>